<dbReference type="SUPFAM" id="SSF51338">
    <property type="entry name" value="Composite domain of metallo-dependent hydrolases"/>
    <property type="match status" value="1"/>
</dbReference>
<dbReference type="InterPro" id="IPR032466">
    <property type="entry name" value="Metal_Hydrolase"/>
</dbReference>
<evidence type="ECO:0000256" key="1">
    <source>
        <dbReference type="ARBA" id="ARBA00001947"/>
    </source>
</evidence>
<comment type="caution">
    <text evidence="7">The sequence shown here is derived from an EMBL/GenBank/DDBJ whole genome shotgun (WGS) entry which is preliminary data.</text>
</comment>
<dbReference type="Pfam" id="PF01979">
    <property type="entry name" value="Amidohydro_1"/>
    <property type="match status" value="1"/>
</dbReference>
<keyword evidence="5 7" id="KW-0378">Hydrolase</keyword>
<evidence type="ECO:0000256" key="2">
    <source>
        <dbReference type="ARBA" id="ARBA00002368"/>
    </source>
</evidence>
<comment type="function">
    <text evidence="2">Catalyzes the reversible cyclization of carbamoyl aspartate to dihydroorotate.</text>
</comment>
<dbReference type="GO" id="GO:0004151">
    <property type="term" value="F:dihydroorotase activity"/>
    <property type="evidence" value="ECO:0007669"/>
    <property type="project" value="UniProtKB-EC"/>
</dbReference>
<feature type="domain" description="Amidohydrolase-related" evidence="6">
    <location>
        <begin position="53"/>
        <end position="427"/>
    </location>
</feature>
<protein>
    <submittedName>
        <fullName evidence="7">Dihydroorotase</fullName>
        <ecNumber evidence="7">3.5.2.3</ecNumber>
    </submittedName>
</protein>
<evidence type="ECO:0000259" key="6">
    <source>
        <dbReference type="Pfam" id="PF01979"/>
    </source>
</evidence>
<dbReference type="InterPro" id="IPR011059">
    <property type="entry name" value="Metal-dep_hydrolase_composite"/>
</dbReference>
<evidence type="ECO:0000256" key="3">
    <source>
        <dbReference type="ARBA" id="ARBA00010286"/>
    </source>
</evidence>
<dbReference type="PANTHER" id="PTHR43668">
    <property type="entry name" value="ALLANTOINASE"/>
    <property type="match status" value="1"/>
</dbReference>
<dbReference type="InterPro" id="IPR002195">
    <property type="entry name" value="Dihydroorotase_CS"/>
</dbReference>
<sequence length="447" mass="50329">MKKVLIKNARIVNEGKIKEGDVFIEDGIIVEIAESISAKSPDVIIYDAEGNHLLPGLIDDQVHFREPGLTHKESIETGSRAAVAGGITSYFEMPNTLPQTTTIELLEEKFRLAKESSYANYSFMFGGTNNNLDEIVKIDPKTTAALKLFLGSSTGNMLVDDEKVLEQIFLKSPLLIAAHCEDEETIRKNLEECVERYGDDIPIEMHPKIRSTEACYKSSSRAVALAKKTGARLHVFHVSTAKEISLFSNKKPLKDKKITAEVCIHHLWFNDSDYAKKGTFIKWNPAVKTEKDQQALLQAVKDDHIDVIATDHAPHTREEKKNVYTKAPSGGPLVQHALPALLQLHHQEKISLEKIVEKMCHNPAILFQIKDRGYIREGYKADLVLVDLNAPWAVQPDNTVYKCGWSPFEGTTFKSRVTHTFVNGHLVYKNFKHQPFAKVAERLTFDR</sequence>
<name>A0ABU3E3Y6_9FLAO</name>
<dbReference type="Gene3D" id="3.20.20.140">
    <property type="entry name" value="Metal-dependent hydrolases"/>
    <property type="match status" value="1"/>
</dbReference>
<dbReference type="EC" id="3.5.2.3" evidence="7"/>
<gene>
    <name evidence="7" type="ORF">RM549_13015</name>
</gene>
<dbReference type="EMBL" id="JAVRHM010000015">
    <property type="protein sequence ID" value="MDT0690713.1"/>
    <property type="molecule type" value="Genomic_DNA"/>
</dbReference>
<dbReference type="InterPro" id="IPR050138">
    <property type="entry name" value="DHOase/Allantoinase_Hydrolase"/>
</dbReference>
<dbReference type="PROSITE" id="PS00483">
    <property type="entry name" value="DIHYDROOROTASE_2"/>
    <property type="match status" value="1"/>
</dbReference>
<keyword evidence="8" id="KW-1185">Reference proteome</keyword>
<dbReference type="RefSeq" id="WP_311685523.1">
    <property type="nucleotide sequence ID" value="NZ_JAVRHM010000015.1"/>
</dbReference>
<dbReference type="NCBIfam" id="TIGR00857">
    <property type="entry name" value="pyrC_multi"/>
    <property type="match status" value="1"/>
</dbReference>
<evidence type="ECO:0000313" key="7">
    <source>
        <dbReference type="EMBL" id="MDT0690713.1"/>
    </source>
</evidence>
<comment type="similarity">
    <text evidence="3">Belongs to the metallo-dependent hydrolases superfamily. DHOase family. Class I DHOase subfamily.</text>
</comment>
<dbReference type="Proteomes" id="UP001261624">
    <property type="component" value="Unassembled WGS sequence"/>
</dbReference>
<evidence type="ECO:0000256" key="5">
    <source>
        <dbReference type="ARBA" id="ARBA00022801"/>
    </source>
</evidence>
<dbReference type="NCBIfam" id="NF006688">
    <property type="entry name" value="PRK09236.1"/>
    <property type="match status" value="1"/>
</dbReference>
<evidence type="ECO:0000313" key="8">
    <source>
        <dbReference type="Proteomes" id="UP001261624"/>
    </source>
</evidence>
<dbReference type="InterPro" id="IPR006680">
    <property type="entry name" value="Amidohydro-rel"/>
</dbReference>
<reference evidence="7 8" key="1">
    <citation type="submission" date="2023-09" db="EMBL/GenBank/DDBJ databases">
        <authorList>
            <person name="Rey-Velasco X."/>
        </authorList>
    </citation>
    <scope>NUCLEOTIDE SEQUENCE [LARGE SCALE GENOMIC DNA]</scope>
    <source>
        <strain evidence="7 8">F188</strain>
    </source>
</reference>
<comment type="cofactor">
    <cofactor evidence="1">
        <name>Zn(2+)</name>
        <dbReference type="ChEBI" id="CHEBI:29105"/>
    </cofactor>
</comment>
<dbReference type="PANTHER" id="PTHR43668:SF4">
    <property type="entry name" value="ALLANTOINASE"/>
    <property type="match status" value="1"/>
</dbReference>
<organism evidence="7 8">
    <name type="scientific">Autumnicola patrickiae</name>
    <dbReference type="NCBI Taxonomy" id="3075591"/>
    <lineage>
        <taxon>Bacteria</taxon>
        <taxon>Pseudomonadati</taxon>
        <taxon>Bacteroidota</taxon>
        <taxon>Flavobacteriia</taxon>
        <taxon>Flavobacteriales</taxon>
        <taxon>Flavobacteriaceae</taxon>
        <taxon>Autumnicola</taxon>
    </lineage>
</organism>
<dbReference type="Gene3D" id="2.30.40.10">
    <property type="entry name" value="Urease, subunit C, domain 1"/>
    <property type="match status" value="1"/>
</dbReference>
<dbReference type="SUPFAM" id="SSF51556">
    <property type="entry name" value="Metallo-dependent hydrolases"/>
    <property type="match status" value="1"/>
</dbReference>
<keyword evidence="4" id="KW-0479">Metal-binding</keyword>
<proteinExistence type="inferred from homology"/>
<evidence type="ECO:0000256" key="4">
    <source>
        <dbReference type="ARBA" id="ARBA00022723"/>
    </source>
</evidence>
<accession>A0ABU3E3Y6</accession>
<dbReference type="CDD" id="cd01318">
    <property type="entry name" value="DHOase_IIb"/>
    <property type="match status" value="1"/>
</dbReference>